<proteinExistence type="predicted"/>
<dbReference type="Proteomes" id="UP001304243">
    <property type="component" value="Unassembled WGS sequence"/>
</dbReference>
<protein>
    <submittedName>
        <fullName evidence="2">Uncharacterized protein</fullName>
    </submittedName>
</protein>
<accession>A0AAN7DPV1</accession>
<evidence type="ECO:0000256" key="1">
    <source>
        <dbReference type="SAM" id="MobiDB-lite"/>
    </source>
</evidence>
<reference evidence="2 3" key="1">
    <citation type="submission" date="2022-11" db="EMBL/GenBank/DDBJ databases">
        <title>Mucor velutinosus strain NIH1002 WGS.</title>
        <authorList>
            <person name="Subramanian P."/>
            <person name="Mullikin J.C."/>
            <person name="Segre J.A."/>
            <person name="Zelazny A.M."/>
        </authorList>
    </citation>
    <scope>NUCLEOTIDE SEQUENCE [LARGE SCALE GENOMIC DNA]</scope>
    <source>
        <strain evidence="2 3">NIH1002</strain>
    </source>
</reference>
<dbReference type="GeneID" id="89953018"/>
<evidence type="ECO:0000313" key="3">
    <source>
        <dbReference type="Proteomes" id="UP001304243"/>
    </source>
</evidence>
<evidence type="ECO:0000313" key="2">
    <source>
        <dbReference type="EMBL" id="KAK4519101.1"/>
    </source>
</evidence>
<dbReference type="EMBL" id="JASEJX010000012">
    <property type="protein sequence ID" value="KAK4519101.1"/>
    <property type="molecule type" value="Genomic_DNA"/>
</dbReference>
<keyword evidence="3" id="KW-1185">Reference proteome</keyword>
<gene>
    <name evidence="2" type="ORF">ATC70_009332</name>
</gene>
<dbReference type="AlphaFoldDB" id="A0AAN7DPV1"/>
<comment type="caution">
    <text evidence="2">The sequence shown here is derived from an EMBL/GenBank/DDBJ whole genome shotgun (WGS) entry which is preliminary data.</text>
</comment>
<organism evidence="2 3">
    <name type="scientific">Mucor velutinosus</name>
    <dbReference type="NCBI Taxonomy" id="708070"/>
    <lineage>
        <taxon>Eukaryota</taxon>
        <taxon>Fungi</taxon>
        <taxon>Fungi incertae sedis</taxon>
        <taxon>Mucoromycota</taxon>
        <taxon>Mucoromycotina</taxon>
        <taxon>Mucoromycetes</taxon>
        <taxon>Mucorales</taxon>
        <taxon>Mucorineae</taxon>
        <taxon>Mucoraceae</taxon>
        <taxon>Mucor</taxon>
    </lineage>
</organism>
<name>A0AAN7DPV1_9FUNG</name>
<dbReference type="RefSeq" id="XP_064685767.1">
    <property type="nucleotide sequence ID" value="XM_064828565.1"/>
</dbReference>
<sequence>MSKVSVKNDVWTPFQPIDQPQNSQKRKRSSATLKDNGNDKLVSNKRSKAKKTATTAPAAATVSTPSSVTITKSVVWIGASLMQIQGGEKKEEKKGSGSIKTEDVPSTTATFSIFYGVNDTRNFTEKISINQNQNIDHVYIMGAIRALEKCEDDSSTLSIHTGSKVLQSVLDHDDQDNKQDDICQQIKEKIANRKGATFIRSAANNEDGYQAAHKLASEKLLEVSTDVAAADDMEIDATERDLVESLQVVESSTDVSVTTTSCSTAEEVKVDSDNTETIVTTTATVVKEETVTVISSDAGAEQVQQQQRQTLPPPPSWAATLNLRNLLEILKAPFTRNK</sequence>
<feature type="region of interest" description="Disordered" evidence="1">
    <location>
        <begin position="1"/>
        <end position="60"/>
    </location>
</feature>